<accession>A0ABU5ECW5</accession>
<reference evidence="2 3" key="1">
    <citation type="journal article" date="2016" name="Antonie Van Leeuwenhoek">
        <title>Dongia soli sp. nov., isolated from soil from Dokdo, Korea.</title>
        <authorList>
            <person name="Kim D.U."/>
            <person name="Lee H."/>
            <person name="Kim H."/>
            <person name="Kim S.G."/>
            <person name="Ka J.O."/>
        </authorList>
    </citation>
    <scope>NUCLEOTIDE SEQUENCE [LARGE SCALE GENOMIC DNA]</scope>
    <source>
        <strain evidence="2 3">D78</strain>
    </source>
</reference>
<gene>
    <name evidence="2" type="ORF">SMD27_12835</name>
</gene>
<feature type="transmembrane region" description="Helical" evidence="1">
    <location>
        <begin position="74"/>
        <end position="94"/>
    </location>
</feature>
<evidence type="ECO:0000256" key="1">
    <source>
        <dbReference type="SAM" id="Phobius"/>
    </source>
</evidence>
<evidence type="ECO:0000313" key="2">
    <source>
        <dbReference type="EMBL" id="MDY0883731.1"/>
    </source>
</evidence>
<protein>
    <submittedName>
        <fullName evidence="2">Uncharacterized protein</fullName>
    </submittedName>
</protein>
<dbReference type="Proteomes" id="UP001279642">
    <property type="component" value="Unassembled WGS sequence"/>
</dbReference>
<feature type="transmembrane region" description="Helical" evidence="1">
    <location>
        <begin position="153"/>
        <end position="178"/>
    </location>
</feature>
<comment type="caution">
    <text evidence="2">The sequence shown here is derived from an EMBL/GenBank/DDBJ whole genome shotgun (WGS) entry which is preliminary data.</text>
</comment>
<dbReference type="EMBL" id="JAXCLW010000003">
    <property type="protein sequence ID" value="MDY0883731.1"/>
    <property type="molecule type" value="Genomic_DNA"/>
</dbReference>
<keyword evidence="1" id="KW-0472">Membrane</keyword>
<name>A0ABU5ECW5_9PROT</name>
<keyword evidence="1" id="KW-1133">Transmembrane helix</keyword>
<proteinExistence type="predicted"/>
<feature type="transmembrane region" description="Helical" evidence="1">
    <location>
        <begin position="46"/>
        <end position="68"/>
    </location>
</feature>
<feature type="transmembrane region" description="Helical" evidence="1">
    <location>
        <begin position="190"/>
        <end position="210"/>
    </location>
</feature>
<organism evidence="2 3">
    <name type="scientific">Dongia soli</name>
    <dbReference type="NCBI Taxonomy" id="600628"/>
    <lineage>
        <taxon>Bacteria</taxon>
        <taxon>Pseudomonadati</taxon>
        <taxon>Pseudomonadota</taxon>
        <taxon>Alphaproteobacteria</taxon>
        <taxon>Rhodospirillales</taxon>
        <taxon>Dongiaceae</taxon>
        <taxon>Dongia</taxon>
    </lineage>
</organism>
<evidence type="ECO:0000313" key="3">
    <source>
        <dbReference type="Proteomes" id="UP001279642"/>
    </source>
</evidence>
<keyword evidence="1" id="KW-0812">Transmembrane</keyword>
<keyword evidence="3" id="KW-1185">Reference proteome</keyword>
<feature type="transmembrane region" description="Helical" evidence="1">
    <location>
        <begin position="6"/>
        <end position="34"/>
    </location>
</feature>
<dbReference type="RefSeq" id="WP_320508799.1">
    <property type="nucleotide sequence ID" value="NZ_JAXCLW010000003.1"/>
</dbReference>
<feature type="transmembrane region" description="Helical" evidence="1">
    <location>
        <begin position="106"/>
        <end position="133"/>
    </location>
</feature>
<sequence length="211" mass="22575">MQQTWWPWLVLIGLGFYHGLNPAMGWLFAVALGLHRQSRLTVLMSLFPIAAGHALAVGAAVTLVIGAGLVIDHALVKIATGGLLIIWAMYHLFYGTRHRLRVGMQTGYAGLLAWSFLMAIGHGAGLMLLPVLIPLCLPTMPLPPSAGPSAPLLLAFAAVGVHTLTMLLVIGIVSVLVYDWLGVGFLRTAWINLDLLWCIALCGTGILLLVI</sequence>